<proteinExistence type="predicted"/>
<dbReference type="SUPFAM" id="SSF54768">
    <property type="entry name" value="dsRNA-binding domain-like"/>
    <property type="match status" value="1"/>
</dbReference>
<reference evidence="2" key="1">
    <citation type="journal article" date="2014" name="Front. Microbiol.">
        <title>High frequency of phylogenetically diverse reductive dehalogenase-homologous genes in deep subseafloor sedimentary metagenomes.</title>
        <authorList>
            <person name="Kawai M."/>
            <person name="Futagami T."/>
            <person name="Toyoda A."/>
            <person name="Takaki Y."/>
            <person name="Nishi S."/>
            <person name="Hori S."/>
            <person name="Arai W."/>
            <person name="Tsubouchi T."/>
            <person name="Morono Y."/>
            <person name="Uchiyama I."/>
            <person name="Ito T."/>
            <person name="Fujiyama A."/>
            <person name="Inagaki F."/>
            <person name="Takami H."/>
        </authorList>
    </citation>
    <scope>NUCLEOTIDE SEQUENCE</scope>
    <source>
        <strain evidence="2">Expedition CK06-06</strain>
    </source>
</reference>
<name>X0ZLG6_9ZZZZ</name>
<dbReference type="GO" id="GO:0003723">
    <property type="term" value="F:RNA binding"/>
    <property type="evidence" value="ECO:0007669"/>
    <property type="project" value="InterPro"/>
</dbReference>
<accession>X0ZLG6</accession>
<organism evidence="2">
    <name type="scientific">marine sediment metagenome</name>
    <dbReference type="NCBI Taxonomy" id="412755"/>
    <lineage>
        <taxon>unclassified sequences</taxon>
        <taxon>metagenomes</taxon>
        <taxon>ecological metagenomes</taxon>
    </lineage>
</organism>
<dbReference type="GO" id="GO:0005840">
    <property type="term" value="C:ribosome"/>
    <property type="evidence" value="ECO:0007669"/>
    <property type="project" value="InterPro"/>
</dbReference>
<dbReference type="PROSITE" id="PS50881">
    <property type="entry name" value="S5_DSRBD"/>
    <property type="match status" value="1"/>
</dbReference>
<dbReference type="EMBL" id="BART01008218">
    <property type="protein sequence ID" value="GAG70490.1"/>
    <property type="molecule type" value="Genomic_DNA"/>
</dbReference>
<sequence>MKEPLSKIDPTDLTLNDKLVSINRVAKVMRGGKRLSFSALVVTGDGEGHVGIGVGKANEVPAYLPLFPPK</sequence>
<dbReference type="GO" id="GO:0006412">
    <property type="term" value="P:translation"/>
    <property type="evidence" value="ECO:0007669"/>
    <property type="project" value="InterPro"/>
</dbReference>
<protein>
    <recommendedName>
        <fullName evidence="1">S5 DRBM domain-containing protein</fullName>
    </recommendedName>
</protein>
<feature type="domain" description="S5 DRBM" evidence="1">
    <location>
        <begin position="15"/>
        <end position="61"/>
    </location>
</feature>
<dbReference type="GO" id="GO:0003735">
    <property type="term" value="F:structural constituent of ribosome"/>
    <property type="evidence" value="ECO:0007669"/>
    <property type="project" value="InterPro"/>
</dbReference>
<dbReference type="Gene3D" id="3.30.160.20">
    <property type="match status" value="1"/>
</dbReference>
<dbReference type="Pfam" id="PF00333">
    <property type="entry name" value="Ribosomal_S5"/>
    <property type="match status" value="1"/>
</dbReference>
<gene>
    <name evidence="2" type="ORF">S01H4_18523</name>
</gene>
<dbReference type="AlphaFoldDB" id="X0ZLG6"/>
<evidence type="ECO:0000259" key="1">
    <source>
        <dbReference type="PROSITE" id="PS50881"/>
    </source>
</evidence>
<comment type="caution">
    <text evidence="2">The sequence shown here is derived from an EMBL/GenBank/DDBJ whole genome shotgun (WGS) entry which is preliminary data.</text>
</comment>
<dbReference type="InterPro" id="IPR013810">
    <property type="entry name" value="Ribosomal_uS5_N"/>
</dbReference>
<feature type="non-terminal residue" evidence="2">
    <location>
        <position position="70"/>
    </location>
</feature>
<evidence type="ECO:0000313" key="2">
    <source>
        <dbReference type="EMBL" id="GAG70490.1"/>
    </source>
</evidence>